<dbReference type="Gene3D" id="3.90.760.10">
    <property type="entry name" value="Flavocytochrome c sulphide dehydrogenase, flavin-binding domain"/>
    <property type="match status" value="1"/>
</dbReference>
<dbReference type="Pfam" id="PF10518">
    <property type="entry name" value="TAT_signal"/>
    <property type="match status" value="1"/>
</dbReference>
<accession>A0A399F7T7</accession>
<keyword evidence="1" id="KW-0285">Flavoprotein</keyword>
<dbReference type="Gene3D" id="3.50.50.60">
    <property type="entry name" value="FAD/NAD(P)-binding domain"/>
    <property type="match status" value="2"/>
</dbReference>
<keyword evidence="7" id="KW-1185">Reference proteome</keyword>
<dbReference type="SUPFAM" id="SSF51905">
    <property type="entry name" value="FAD/NAD(P)-binding domain"/>
    <property type="match status" value="2"/>
</dbReference>
<dbReference type="PROSITE" id="PS51318">
    <property type="entry name" value="TAT"/>
    <property type="match status" value="1"/>
</dbReference>
<dbReference type="GO" id="GO:0050660">
    <property type="term" value="F:flavin adenine dinucleotide binding"/>
    <property type="evidence" value="ECO:0007669"/>
    <property type="project" value="InterPro"/>
</dbReference>
<feature type="domain" description="FAD/NAD(P)-binding" evidence="3">
    <location>
        <begin position="47"/>
        <end position="160"/>
    </location>
</feature>
<dbReference type="InterPro" id="IPR015323">
    <property type="entry name" value="FlavoCytC_S_DH_flav-bd"/>
</dbReference>
<evidence type="ECO:0000259" key="4">
    <source>
        <dbReference type="Pfam" id="PF09242"/>
    </source>
</evidence>
<evidence type="ECO:0000313" key="7">
    <source>
        <dbReference type="Proteomes" id="UP000266178"/>
    </source>
</evidence>
<evidence type="ECO:0000259" key="3">
    <source>
        <dbReference type="Pfam" id="PF07992"/>
    </source>
</evidence>
<dbReference type="InterPro" id="IPR023753">
    <property type="entry name" value="FAD/NAD-binding_dom"/>
</dbReference>
<dbReference type="PANTHER" id="PTHR43755:SF1">
    <property type="entry name" value="FAD-DEPENDENT PYRIDINE NUCLEOTIDE-DISULPHIDE OXIDOREDUCTASE"/>
    <property type="match status" value="1"/>
</dbReference>
<gene>
    <name evidence="6" type="primary">fccB_1</name>
    <name evidence="6" type="ORF">Mgrana_01399</name>
</gene>
<dbReference type="Pfam" id="PF21706">
    <property type="entry name" value="FCSD_central"/>
    <property type="match status" value="1"/>
</dbReference>
<dbReference type="EMBL" id="QWLB01000015">
    <property type="protein sequence ID" value="RIH92737.1"/>
    <property type="molecule type" value="Genomic_DNA"/>
</dbReference>
<feature type="domain" description="Sulfide dehydrogenase [flavocytochrome c] flavoprotein chain central" evidence="5">
    <location>
        <begin position="177"/>
        <end position="288"/>
    </location>
</feature>
<dbReference type="Proteomes" id="UP000266178">
    <property type="component" value="Unassembled WGS sequence"/>
</dbReference>
<dbReference type="GO" id="GO:0070225">
    <property type="term" value="F:sulfide dehydrogenase activity"/>
    <property type="evidence" value="ECO:0007669"/>
    <property type="project" value="UniProtKB-EC"/>
</dbReference>
<protein>
    <submittedName>
        <fullName evidence="6">Sulfide dehydrogenase [flavocytochrome c] flavoprotein chain</fullName>
        <ecNumber evidence="6">1.8.2.3</ecNumber>
    </submittedName>
</protein>
<dbReference type="Pfam" id="PF07992">
    <property type="entry name" value="Pyr_redox_2"/>
    <property type="match status" value="1"/>
</dbReference>
<dbReference type="InterPro" id="IPR019546">
    <property type="entry name" value="TAT_signal_bac_arc"/>
</dbReference>
<evidence type="ECO:0000313" key="6">
    <source>
        <dbReference type="EMBL" id="RIH92737.1"/>
    </source>
</evidence>
<dbReference type="InterPro" id="IPR052541">
    <property type="entry name" value="SQRD"/>
</dbReference>
<dbReference type="EC" id="1.8.2.3" evidence="6"/>
<dbReference type="PANTHER" id="PTHR43755">
    <property type="match status" value="1"/>
</dbReference>
<dbReference type="NCBIfam" id="TIGR01409">
    <property type="entry name" value="TAT_signal_seq"/>
    <property type="match status" value="1"/>
</dbReference>
<dbReference type="SUPFAM" id="SSF55424">
    <property type="entry name" value="FAD/NAD-linked reductases, dimerisation (C-terminal) domain"/>
    <property type="match status" value="1"/>
</dbReference>
<dbReference type="InterPro" id="IPR036188">
    <property type="entry name" value="FAD/NAD-bd_sf"/>
</dbReference>
<reference evidence="6 7" key="1">
    <citation type="submission" date="2018-08" db="EMBL/GenBank/DDBJ databases">
        <title>Meiothermus granaticius genome AF-68 sequencing project.</title>
        <authorList>
            <person name="Da Costa M.S."/>
            <person name="Albuquerque L."/>
            <person name="Raposo P."/>
            <person name="Froufe H.J.C."/>
            <person name="Barroso C.S."/>
            <person name="Egas C."/>
        </authorList>
    </citation>
    <scope>NUCLEOTIDE SEQUENCE [LARGE SCALE GENOMIC DNA]</scope>
    <source>
        <strain evidence="6 7">AF-68</strain>
    </source>
</reference>
<dbReference type="InterPro" id="IPR049386">
    <property type="entry name" value="FCSD_central"/>
</dbReference>
<dbReference type="AlphaFoldDB" id="A0A399F7T7"/>
<keyword evidence="2" id="KW-0274">FAD</keyword>
<dbReference type="Pfam" id="PF09242">
    <property type="entry name" value="FCSD-flav_bind"/>
    <property type="match status" value="1"/>
</dbReference>
<sequence length="431" mass="47848">MGKISRRQVLKAGAALTAAGVLGSSVKAQQEFYSTPPTLLPNNRRVRVVVVGGGWGGTTVARKLKQQHPEAEVVLIEAKPLFMSCPMSNLFLAGVKPLEFLVFDYTNVVKDGVIFVQERVLDLNRDRRLVRTTGGYLAYDFLVLAPGIDYMYEAIPGYAEVKQFMPVGFKPFEHIALRRMLDQYEEKGGDLVLTIPTPPYRCPPGPYERAAMLAWRLKTKGVKGKVIVLDANPQPLSKAPGFLAAYNDLYKDYLEYRPNTRITGLDYEKQTIRTELGDVPYALADIIPPMKAAQIVRQTGLGERWANVQLPSFLSEQDDRIYLIGDITGNTPYPKSGMVAYVSGNIVARHIGERLGGKPLAEIPLELPTNICYSFVDSEEAIWVANNYTWDPTAKKVEAKSTVDNQRSGANAQAGYGWAQGLWHDMFGPRS</sequence>
<evidence type="ECO:0000256" key="1">
    <source>
        <dbReference type="ARBA" id="ARBA00022630"/>
    </source>
</evidence>
<proteinExistence type="predicted"/>
<name>A0A399F7T7_9DEIN</name>
<dbReference type="InterPro" id="IPR037092">
    <property type="entry name" value="FlavoCytC_S_DH_flav-bd_sf"/>
</dbReference>
<keyword evidence="6" id="KW-0560">Oxidoreductase</keyword>
<organism evidence="6 7">
    <name type="scientific">Meiothermus granaticius NBRC 107808</name>
    <dbReference type="NCBI Taxonomy" id="1227551"/>
    <lineage>
        <taxon>Bacteria</taxon>
        <taxon>Thermotogati</taxon>
        <taxon>Deinococcota</taxon>
        <taxon>Deinococci</taxon>
        <taxon>Thermales</taxon>
        <taxon>Thermaceae</taxon>
        <taxon>Meiothermus</taxon>
    </lineage>
</organism>
<dbReference type="OrthoDB" id="9781621at2"/>
<evidence type="ECO:0000256" key="2">
    <source>
        <dbReference type="ARBA" id="ARBA00022827"/>
    </source>
</evidence>
<dbReference type="InterPro" id="IPR016156">
    <property type="entry name" value="FAD/NAD-linked_Rdtase_dimer_sf"/>
</dbReference>
<comment type="caution">
    <text evidence="6">The sequence shown here is derived from an EMBL/GenBank/DDBJ whole genome shotgun (WGS) entry which is preliminary data.</text>
</comment>
<dbReference type="RefSeq" id="WP_119356899.1">
    <property type="nucleotide sequence ID" value="NZ_BJXM01000043.1"/>
</dbReference>
<feature type="domain" description="Flavocytochrome c sulphide dehydrogenase flavin-binding" evidence="4">
    <location>
        <begin position="369"/>
        <end position="427"/>
    </location>
</feature>
<evidence type="ECO:0000259" key="5">
    <source>
        <dbReference type="Pfam" id="PF21706"/>
    </source>
</evidence>
<dbReference type="InterPro" id="IPR006311">
    <property type="entry name" value="TAT_signal"/>
</dbReference>